<dbReference type="PANTHER" id="PTHR36558">
    <property type="entry name" value="GLR1098 PROTEIN"/>
    <property type="match status" value="1"/>
</dbReference>
<protein>
    <recommendedName>
        <fullName evidence="1">Putative restriction endonuclease domain-containing protein</fullName>
    </recommendedName>
</protein>
<dbReference type="Gene3D" id="3.90.1570.10">
    <property type="entry name" value="tt1808, chain A"/>
    <property type="match status" value="1"/>
</dbReference>
<gene>
    <name evidence="2" type="ORF">ENSA7_04700</name>
</gene>
<dbReference type="RefSeq" id="WP_106087557.1">
    <property type="nucleotide sequence ID" value="NZ_PVNL01000013.1"/>
</dbReference>
<comment type="caution">
    <text evidence="2">The sequence shown here is derived from an EMBL/GenBank/DDBJ whole genome shotgun (WGS) entry which is preliminary data.</text>
</comment>
<dbReference type="InterPro" id="IPR011335">
    <property type="entry name" value="Restrct_endonuc-II-like"/>
</dbReference>
<evidence type="ECO:0000313" key="3">
    <source>
        <dbReference type="Proteomes" id="UP000238823"/>
    </source>
</evidence>
<sequence length="190" mass="21262">MSARASVQQMTYADYCELERAATVKHEYLRGEVFAMTGGTLEHARLIGRVIHLLSRELASGPCRVFSSDARVRVEETDLDTYPDVSVVCGEPETSERSELALVNPVLLVEVLSDSTEAYDRGQKAAHYRRIPSLRGYLLVSQHEPRLELFVRRDDGGWSLFEASTGERLSIEFLAVSIAVDEVYQAALPR</sequence>
<dbReference type="Pfam" id="PF05685">
    <property type="entry name" value="Uma2"/>
    <property type="match status" value="1"/>
</dbReference>
<dbReference type="CDD" id="cd06260">
    <property type="entry name" value="DUF820-like"/>
    <property type="match status" value="1"/>
</dbReference>
<dbReference type="EMBL" id="PVNL01000013">
    <property type="protein sequence ID" value="PRQ09716.1"/>
    <property type="molecule type" value="Genomic_DNA"/>
</dbReference>
<organism evidence="2 3">
    <name type="scientific">Enhygromyxa salina</name>
    <dbReference type="NCBI Taxonomy" id="215803"/>
    <lineage>
        <taxon>Bacteria</taxon>
        <taxon>Pseudomonadati</taxon>
        <taxon>Myxococcota</taxon>
        <taxon>Polyangia</taxon>
        <taxon>Nannocystales</taxon>
        <taxon>Nannocystaceae</taxon>
        <taxon>Enhygromyxa</taxon>
    </lineage>
</organism>
<reference evidence="2 3" key="1">
    <citation type="submission" date="2018-03" db="EMBL/GenBank/DDBJ databases">
        <title>Draft Genome Sequences of the Obligatory Marine Myxobacteria Enhygromyxa salina SWB007.</title>
        <authorList>
            <person name="Poehlein A."/>
            <person name="Moghaddam J.A."/>
            <person name="Harms H."/>
            <person name="Alanjari M."/>
            <person name="Koenig G.M."/>
            <person name="Daniel R."/>
            <person name="Schaeberle T.F."/>
        </authorList>
    </citation>
    <scope>NUCLEOTIDE SEQUENCE [LARGE SCALE GENOMIC DNA]</scope>
    <source>
        <strain evidence="2 3">SWB007</strain>
    </source>
</reference>
<accession>A0A2S9YX91</accession>
<evidence type="ECO:0000313" key="2">
    <source>
        <dbReference type="EMBL" id="PRQ09716.1"/>
    </source>
</evidence>
<evidence type="ECO:0000259" key="1">
    <source>
        <dbReference type="Pfam" id="PF05685"/>
    </source>
</evidence>
<proteinExistence type="predicted"/>
<dbReference type="Proteomes" id="UP000238823">
    <property type="component" value="Unassembled WGS sequence"/>
</dbReference>
<name>A0A2S9YX91_9BACT</name>
<dbReference type="PANTHER" id="PTHR36558:SF1">
    <property type="entry name" value="RESTRICTION ENDONUCLEASE DOMAIN-CONTAINING PROTEIN-RELATED"/>
    <property type="match status" value="1"/>
</dbReference>
<dbReference type="AlphaFoldDB" id="A0A2S9YX91"/>
<dbReference type="OrthoDB" id="5503005at2"/>
<dbReference type="InterPro" id="IPR012296">
    <property type="entry name" value="Nuclease_put_TT1808"/>
</dbReference>
<feature type="domain" description="Putative restriction endonuclease" evidence="1">
    <location>
        <begin position="13"/>
        <end position="177"/>
    </location>
</feature>
<dbReference type="InterPro" id="IPR008538">
    <property type="entry name" value="Uma2"/>
</dbReference>
<dbReference type="SUPFAM" id="SSF52980">
    <property type="entry name" value="Restriction endonuclease-like"/>
    <property type="match status" value="1"/>
</dbReference>